<dbReference type="GO" id="GO:0071555">
    <property type="term" value="P:cell wall organization"/>
    <property type="evidence" value="ECO:0007669"/>
    <property type="project" value="UniProtKB-KW"/>
</dbReference>
<dbReference type="GO" id="GO:0008360">
    <property type="term" value="P:regulation of cell shape"/>
    <property type="evidence" value="ECO:0007669"/>
    <property type="project" value="UniProtKB-KW"/>
</dbReference>
<dbReference type="GO" id="GO:0008881">
    <property type="term" value="F:glutamate racemase activity"/>
    <property type="evidence" value="ECO:0007669"/>
    <property type="project" value="UniProtKB-UniRule"/>
</dbReference>
<dbReference type="eggNOG" id="COG0796">
    <property type="taxonomic scope" value="Bacteria"/>
</dbReference>
<evidence type="ECO:0000256" key="7">
    <source>
        <dbReference type="ARBA" id="ARBA00070053"/>
    </source>
</evidence>
<dbReference type="SUPFAM" id="SSF53681">
    <property type="entry name" value="Aspartate/glutamate racemase"/>
    <property type="match status" value="2"/>
</dbReference>
<dbReference type="NCBIfam" id="TIGR00067">
    <property type="entry name" value="glut_race"/>
    <property type="match status" value="1"/>
</dbReference>
<name>G0EPB5_BRAIP</name>
<keyword evidence="10" id="KW-1185">Reference proteome</keyword>
<keyword evidence="5 8" id="KW-0413">Isomerase</keyword>
<organism evidence="9 10">
    <name type="scientific">Brachyspira intermedia (strain ATCC 51140 / PWS/A)</name>
    <name type="common">Serpulina intermedia</name>
    <dbReference type="NCBI Taxonomy" id="1045858"/>
    <lineage>
        <taxon>Bacteria</taxon>
        <taxon>Pseudomonadati</taxon>
        <taxon>Spirochaetota</taxon>
        <taxon>Spirochaetia</taxon>
        <taxon>Brachyspirales</taxon>
        <taxon>Brachyspiraceae</taxon>
        <taxon>Brachyspira</taxon>
    </lineage>
</organism>
<reference evidence="9 10" key="1">
    <citation type="journal article" date="2011" name="BMC Genomics">
        <title>Complete genome sequence of Brachyspira intermedia reveals unique genomic features in Brachyspira species and phage-mediated horizontal gene transfer.</title>
        <authorList>
            <person name="Hafstrom T."/>
            <person name="Jansson D.S."/>
            <person name="Segerman B."/>
        </authorList>
    </citation>
    <scope>NUCLEOTIDE SEQUENCE [LARGE SCALE GENOMIC DNA]</scope>
    <source>
        <strain evidence="10">ATCC 51140 / PWS/A</strain>
    </source>
</reference>
<comment type="pathway">
    <text evidence="8">Cell wall biogenesis; peptidoglycan biosynthesis.</text>
</comment>
<dbReference type="AlphaFoldDB" id="G0EPB5"/>
<comment type="similarity">
    <text evidence="8">Belongs to the aspartate/glutamate racemases family.</text>
</comment>
<dbReference type="PANTHER" id="PTHR21198:SF2">
    <property type="entry name" value="GLUTAMATE RACEMASE"/>
    <property type="match status" value="1"/>
</dbReference>
<accession>G0EPB5</accession>
<dbReference type="InterPro" id="IPR015942">
    <property type="entry name" value="Asp/Glu/hydantoin_racemase"/>
</dbReference>
<dbReference type="PANTHER" id="PTHR21198">
    <property type="entry name" value="GLUTAMATE RACEMASE"/>
    <property type="match status" value="1"/>
</dbReference>
<dbReference type="GeneID" id="44969905"/>
<feature type="binding site" evidence="8">
    <location>
        <begin position="80"/>
        <end position="81"/>
    </location>
    <ligand>
        <name>substrate</name>
    </ligand>
</feature>
<gene>
    <name evidence="8" type="primary">murI</name>
    <name evidence="9" type="ordered locus">Bint_1366</name>
</gene>
<evidence type="ECO:0000256" key="1">
    <source>
        <dbReference type="ARBA" id="ARBA00001602"/>
    </source>
</evidence>
<sequence>MNIHSFSSDMPIAVFDSGFGGLTVLKQLLKILPDENYIYLGDNANIPYGDKSKEKIIELTLKMADFLIKQKCKMIIIACNTISACTYHILKQKYEVPIIEVISNGAIDALNNTKNNNISIMGTEFTVHSNAYKEMINKYKKEIKVTQVACRDLCPMIENDWYSYDNRLEVLTNYLESIDKNSDTLILACTHYPHITNDIKNLLQNNIKNSIKNIIDPSYHTAISVKKYLEENNLLNNINDKYIKIYTTEDIEKENKIIDIFMPKNSKYSLEEIKL</sequence>
<dbReference type="KEGG" id="bip:Bint_1366"/>
<comment type="function">
    <text evidence="8">Provides the (R)-glutamate required for cell wall biosynthesis.</text>
</comment>
<dbReference type="PATRIC" id="fig|1045858.4.peg.1364"/>
<keyword evidence="3 8" id="KW-0133">Cell shape</keyword>
<dbReference type="FunFam" id="3.40.50.1860:FF:000002">
    <property type="entry name" value="Glutamate racemase"/>
    <property type="match status" value="1"/>
</dbReference>
<feature type="active site" description="Proton donor/acceptor" evidence="8">
    <location>
        <position position="79"/>
    </location>
</feature>
<keyword evidence="4 8" id="KW-0573">Peptidoglycan synthesis</keyword>
<evidence type="ECO:0000313" key="9">
    <source>
        <dbReference type="EMBL" id="AEM21985.1"/>
    </source>
</evidence>
<evidence type="ECO:0000256" key="6">
    <source>
        <dbReference type="ARBA" id="ARBA00023316"/>
    </source>
</evidence>
<feature type="active site" description="Proton donor/acceptor" evidence="8">
    <location>
        <position position="189"/>
    </location>
</feature>
<dbReference type="GO" id="GO:0009252">
    <property type="term" value="P:peptidoglycan biosynthetic process"/>
    <property type="evidence" value="ECO:0007669"/>
    <property type="project" value="UniProtKB-UniRule"/>
</dbReference>
<evidence type="ECO:0000256" key="2">
    <source>
        <dbReference type="ARBA" id="ARBA00013090"/>
    </source>
</evidence>
<dbReference type="InterPro" id="IPR004391">
    <property type="entry name" value="Glu_race"/>
</dbReference>
<dbReference type="UniPathway" id="UPA00219"/>
<protein>
    <recommendedName>
        <fullName evidence="7 8">Glutamate racemase</fullName>
        <ecNumber evidence="2 8">5.1.1.3</ecNumber>
    </recommendedName>
</protein>
<evidence type="ECO:0000256" key="8">
    <source>
        <dbReference type="HAMAP-Rule" id="MF_00258"/>
    </source>
</evidence>
<dbReference type="InterPro" id="IPR001920">
    <property type="entry name" value="Asp/Glu_race"/>
</dbReference>
<dbReference type="HOGENOM" id="CLU_052344_0_2_12"/>
<dbReference type="RefSeq" id="WP_014487814.1">
    <property type="nucleotide sequence ID" value="NC_017243.1"/>
</dbReference>
<dbReference type="Pfam" id="PF01177">
    <property type="entry name" value="Asp_Glu_race"/>
    <property type="match status" value="1"/>
</dbReference>
<evidence type="ECO:0000256" key="3">
    <source>
        <dbReference type="ARBA" id="ARBA00022960"/>
    </source>
</evidence>
<evidence type="ECO:0000313" key="10">
    <source>
        <dbReference type="Proteomes" id="UP000008522"/>
    </source>
</evidence>
<feature type="binding site" evidence="8">
    <location>
        <begin position="48"/>
        <end position="49"/>
    </location>
    <ligand>
        <name>substrate</name>
    </ligand>
</feature>
<feature type="binding site" evidence="8">
    <location>
        <begin position="16"/>
        <end position="17"/>
    </location>
    <ligand>
        <name>substrate</name>
    </ligand>
</feature>
<evidence type="ECO:0000256" key="4">
    <source>
        <dbReference type="ARBA" id="ARBA00022984"/>
    </source>
</evidence>
<proteinExistence type="inferred from homology"/>
<dbReference type="Gene3D" id="3.40.50.1860">
    <property type="match status" value="2"/>
</dbReference>
<feature type="binding site" evidence="8">
    <location>
        <begin position="190"/>
        <end position="191"/>
    </location>
    <ligand>
        <name>substrate</name>
    </ligand>
</feature>
<dbReference type="InterPro" id="IPR033134">
    <property type="entry name" value="Asp/Glu_racemase_AS_2"/>
</dbReference>
<evidence type="ECO:0000256" key="5">
    <source>
        <dbReference type="ARBA" id="ARBA00023235"/>
    </source>
</evidence>
<dbReference type="PROSITE" id="PS00924">
    <property type="entry name" value="ASP_GLU_RACEMASE_2"/>
    <property type="match status" value="1"/>
</dbReference>
<dbReference type="EC" id="5.1.1.3" evidence="2 8"/>
<comment type="catalytic activity">
    <reaction evidence="1 8">
        <text>L-glutamate = D-glutamate</text>
        <dbReference type="Rhea" id="RHEA:12813"/>
        <dbReference type="ChEBI" id="CHEBI:29985"/>
        <dbReference type="ChEBI" id="CHEBI:29986"/>
        <dbReference type="EC" id="5.1.1.3"/>
    </reaction>
</comment>
<dbReference type="EMBL" id="CP002874">
    <property type="protein sequence ID" value="AEM21985.1"/>
    <property type="molecule type" value="Genomic_DNA"/>
</dbReference>
<dbReference type="Proteomes" id="UP000008522">
    <property type="component" value="Chromosome"/>
</dbReference>
<dbReference type="OrthoDB" id="9801055at2"/>
<keyword evidence="6 8" id="KW-0961">Cell wall biogenesis/degradation</keyword>
<dbReference type="HAMAP" id="MF_00258">
    <property type="entry name" value="Glu_racemase"/>
    <property type="match status" value="1"/>
</dbReference>